<dbReference type="GO" id="GO:0016491">
    <property type="term" value="F:oxidoreductase activity"/>
    <property type="evidence" value="ECO:0007669"/>
    <property type="project" value="UniProtKB-KW"/>
</dbReference>
<dbReference type="GO" id="GO:0032981">
    <property type="term" value="P:mitochondrial respiratory chain complex I assembly"/>
    <property type="evidence" value="ECO:0007669"/>
    <property type="project" value="TreeGrafter"/>
</dbReference>
<dbReference type="GO" id="GO:0005739">
    <property type="term" value="C:mitochondrion"/>
    <property type="evidence" value="ECO:0007669"/>
    <property type="project" value="GOC"/>
</dbReference>
<dbReference type="PANTHER" id="PTHR13847:SF287">
    <property type="entry name" value="FAD-DEPENDENT OXIDOREDUCTASE DOMAIN-CONTAINING PROTEIN 1"/>
    <property type="match status" value="1"/>
</dbReference>
<dbReference type="SUPFAM" id="SSF51905">
    <property type="entry name" value="FAD/NAD(P)-binding domain"/>
    <property type="match status" value="1"/>
</dbReference>
<keyword evidence="1" id="KW-0560">Oxidoreductase</keyword>
<name>A0A381XD12_9ZZZZ</name>
<protein>
    <recommendedName>
        <fullName evidence="2">FAD dependent oxidoreductase domain-containing protein</fullName>
    </recommendedName>
</protein>
<evidence type="ECO:0000313" key="3">
    <source>
        <dbReference type="EMBL" id="SVA62077.1"/>
    </source>
</evidence>
<sequence length="339" mass="38762">MSTAYHLTIQNIDVTVFEKDKTFEKASFGLSCGGTRCQFFTRENILLSQYSIDFIKNQTSVDFTPNGYLMLFGEDQQEDFKYSTVLQQELGATTKIATPDQLKELYPWITVDDIYSACYTDDGSEGWIDPYSLHTWFKNEARSLGAKFIWEDGIQQHDCDAIVITAGCWTGQVAKQWNIDIPVKGHKHTVYVISTESEHIPTMPLVADLITGVYWRPEGKGYITGYEGNSEWDSENFEPNWDKWQETWEKLYHRSPSLFEAVKTENAWAGLYDTNVVDSNAIIDHVDNIYFATGFTGRGLMQSPAVGLSLSNMILGEIPKFNLDNYKLNREPFVEKYVI</sequence>
<feature type="domain" description="FAD dependent oxidoreductase" evidence="2">
    <location>
        <begin position="2"/>
        <end position="310"/>
    </location>
</feature>
<accession>A0A381XD12</accession>
<dbReference type="Pfam" id="PF01266">
    <property type="entry name" value="DAO"/>
    <property type="match status" value="1"/>
</dbReference>
<dbReference type="InterPro" id="IPR036188">
    <property type="entry name" value="FAD/NAD-bd_sf"/>
</dbReference>
<dbReference type="Gene3D" id="3.50.50.60">
    <property type="entry name" value="FAD/NAD(P)-binding domain"/>
    <property type="match status" value="1"/>
</dbReference>
<dbReference type="InterPro" id="IPR006076">
    <property type="entry name" value="FAD-dep_OxRdtase"/>
</dbReference>
<proteinExistence type="predicted"/>
<gene>
    <name evidence="3" type="ORF">METZ01_LOCUS114931</name>
</gene>
<dbReference type="Gene3D" id="3.30.9.10">
    <property type="entry name" value="D-Amino Acid Oxidase, subunit A, domain 2"/>
    <property type="match status" value="1"/>
</dbReference>
<organism evidence="3">
    <name type="scientific">marine metagenome</name>
    <dbReference type="NCBI Taxonomy" id="408172"/>
    <lineage>
        <taxon>unclassified sequences</taxon>
        <taxon>metagenomes</taxon>
        <taxon>ecological metagenomes</taxon>
    </lineage>
</organism>
<reference evidence="3" key="1">
    <citation type="submission" date="2018-05" db="EMBL/GenBank/DDBJ databases">
        <authorList>
            <person name="Lanie J.A."/>
            <person name="Ng W.-L."/>
            <person name="Kazmierczak K.M."/>
            <person name="Andrzejewski T.M."/>
            <person name="Davidsen T.M."/>
            <person name="Wayne K.J."/>
            <person name="Tettelin H."/>
            <person name="Glass J.I."/>
            <person name="Rusch D."/>
            <person name="Podicherti R."/>
            <person name="Tsui H.-C.T."/>
            <person name="Winkler M.E."/>
        </authorList>
    </citation>
    <scope>NUCLEOTIDE SEQUENCE</scope>
</reference>
<dbReference type="EMBL" id="UINC01014576">
    <property type="protein sequence ID" value="SVA62077.1"/>
    <property type="molecule type" value="Genomic_DNA"/>
</dbReference>
<dbReference type="PANTHER" id="PTHR13847">
    <property type="entry name" value="SARCOSINE DEHYDROGENASE-RELATED"/>
    <property type="match status" value="1"/>
</dbReference>
<evidence type="ECO:0000256" key="1">
    <source>
        <dbReference type="ARBA" id="ARBA00023002"/>
    </source>
</evidence>
<evidence type="ECO:0000259" key="2">
    <source>
        <dbReference type="Pfam" id="PF01266"/>
    </source>
</evidence>
<dbReference type="AlphaFoldDB" id="A0A381XD12"/>